<sequence>MASLCRLRVLSSIQNFARIQHIRSIATRSSSFAVLQQGLGTSKCNQNNLQQRITELTRSVRHYGSAAEMTITSIQERCTLVLKLFDKVDPEKVSLESKFAEDLGLDSLDAVEVIMAMEDEFGVEISDETAEKLLNLKDVVECVADRLDVAH</sequence>
<dbReference type="FunCoup" id="A0A7M7GPU7">
    <property type="interactions" value="2235"/>
</dbReference>
<dbReference type="KEGG" id="spu:100889221"/>
<dbReference type="Proteomes" id="UP000007110">
    <property type="component" value="Unassembled WGS sequence"/>
</dbReference>
<evidence type="ECO:0000256" key="10">
    <source>
        <dbReference type="ARBA" id="ARBA00022982"/>
    </source>
</evidence>
<dbReference type="InterPro" id="IPR003231">
    <property type="entry name" value="ACP"/>
</dbReference>
<comment type="pathway">
    <text evidence="2">Lipid metabolism; fatty acid biosynthesis.</text>
</comment>
<reference evidence="16" key="2">
    <citation type="submission" date="2021-01" db="UniProtKB">
        <authorList>
            <consortium name="EnsemblMetazoa"/>
        </authorList>
    </citation>
    <scope>IDENTIFICATION</scope>
</reference>
<keyword evidence="7" id="KW-0597">Phosphoprotein</keyword>
<evidence type="ECO:0000259" key="15">
    <source>
        <dbReference type="PROSITE" id="PS50075"/>
    </source>
</evidence>
<keyword evidence="13 14" id="KW-0275">Fatty acid biosynthesis</keyword>
<dbReference type="SUPFAM" id="SSF47336">
    <property type="entry name" value="ACP-like"/>
    <property type="match status" value="1"/>
</dbReference>
<evidence type="ECO:0000256" key="11">
    <source>
        <dbReference type="ARBA" id="ARBA00023098"/>
    </source>
</evidence>
<dbReference type="InterPro" id="IPR006162">
    <property type="entry name" value="Ppantetheine_attach_site"/>
</dbReference>
<accession>A0A7M7GPU7</accession>
<dbReference type="NCBIfam" id="NF002148">
    <property type="entry name" value="PRK00982.1-2"/>
    <property type="match status" value="1"/>
</dbReference>
<comment type="similarity">
    <text evidence="3">Belongs to the acyl carrier protein (ACP) family.</text>
</comment>
<evidence type="ECO:0000256" key="8">
    <source>
        <dbReference type="ARBA" id="ARBA00022832"/>
    </source>
</evidence>
<keyword evidence="17" id="KW-1185">Reference proteome</keyword>
<dbReference type="PROSITE" id="PS50075">
    <property type="entry name" value="CARRIER"/>
    <property type="match status" value="1"/>
</dbReference>
<evidence type="ECO:0000256" key="3">
    <source>
        <dbReference type="ARBA" id="ARBA00010930"/>
    </source>
</evidence>
<evidence type="ECO:0000256" key="4">
    <source>
        <dbReference type="ARBA" id="ARBA00022448"/>
    </source>
</evidence>
<dbReference type="PANTHER" id="PTHR20863">
    <property type="entry name" value="ACYL CARRIER PROTEIN"/>
    <property type="match status" value="1"/>
</dbReference>
<name>A0A7M7GPU7_STRPU</name>
<dbReference type="AlphaFoldDB" id="A0A7M7GPU7"/>
<keyword evidence="12" id="KW-0496">Mitochondrion</keyword>
<dbReference type="GO" id="GO:0045271">
    <property type="term" value="C:respiratory chain complex I"/>
    <property type="evidence" value="ECO:0000318"/>
    <property type="project" value="GO_Central"/>
</dbReference>
<dbReference type="RefSeq" id="XP_003726567.1">
    <property type="nucleotide sequence ID" value="XM_003726519.3"/>
</dbReference>
<dbReference type="InParanoid" id="A0A7M7GPU7"/>
<organism evidence="16 17">
    <name type="scientific">Strongylocentrotus purpuratus</name>
    <name type="common">Purple sea urchin</name>
    <dbReference type="NCBI Taxonomy" id="7668"/>
    <lineage>
        <taxon>Eukaryota</taxon>
        <taxon>Metazoa</taxon>
        <taxon>Echinodermata</taxon>
        <taxon>Eleutherozoa</taxon>
        <taxon>Echinozoa</taxon>
        <taxon>Echinoidea</taxon>
        <taxon>Euechinoidea</taxon>
        <taxon>Echinacea</taxon>
        <taxon>Camarodonta</taxon>
        <taxon>Echinidea</taxon>
        <taxon>Strongylocentrotidae</taxon>
        <taxon>Strongylocentrotus</taxon>
    </lineage>
</organism>
<keyword evidence="11" id="KW-0443">Lipid metabolism</keyword>
<evidence type="ECO:0000256" key="12">
    <source>
        <dbReference type="ARBA" id="ARBA00023128"/>
    </source>
</evidence>
<dbReference type="GO" id="GO:0000035">
    <property type="term" value="F:acyl binding"/>
    <property type="evidence" value="ECO:0000318"/>
    <property type="project" value="GO_Central"/>
</dbReference>
<dbReference type="GeneID" id="100889221"/>
<dbReference type="InterPro" id="IPR036736">
    <property type="entry name" value="ACP-like_sf"/>
</dbReference>
<dbReference type="Gene3D" id="1.10.1200.10">
    <property type="entry name" value="ACP-like"/>
    <property type="match status" value="1"/>
</dbReference>
<keyword evidence="4" id="KW-0813">Transport</keyword>
<comment type="function">
    <text evidence="14">Carrier of the growing fatty acid chain in fatty acid biosynthesis.</text>
</comment>
<evidence type="ECO:0000313" key="17">
    <source>
        <dbReference type="Proteomes" id="UP000007110"/>
    </source>
</evidence>
<comment type="subcellular location">
    <subcellularLocation>
        <location evidence="1">Mitochondrion</location>
    </subcellularLocation>
</comment>
<evidence type="ECO:0000256" key="1">
    <source>
        <dbReference type="ARBA" id="ARBA00004173"/>
    </source>
</evidence>
<evidence type="ECO:0000256" key="9">
    <source>
        <dbReference type="ARBA" id="ARBA00022946"/>
    </source>
</evidence>
<dbReference type="HAMAP" id="MF_01217">
    <property type="entry name" value="Acyl_carrier"/>
    <property type="match status" value="1"/>
</dbReference>
<evidence type="ECO:0000256" key="2">
    <source>
        <dbReference type="ARBA" id="ARBA00005194"/>
    </source>
</evidence>
<evidence type="ECO:0000256" key="14">
    <source>
        <dbReference type="RuleBase" id="RU000722"/>
    </source>
</evidence>
<evidence type="ECO:0000256" key="13">
    <source>
        <dbReference type="ARBA" id="ARBA00023160"/>
    </source>
</evidence>
<dbReference type="OrthoDB" id="448946at2759"/>
<dbReference type="FunFam" id="1.10.1200.10:FF:000003">
    <property type="entry name" value="Acyl carrier protein"/>
    <property type="match status" value="1"/>
</dbReference>
<dbReference type="PANTHER" id="PTHR20863:SF28">
    <property type="entry name" value="ACYL CARRIER PROTEIN, MITOCHONDRIAL"/>
    <property type="match status" value="1"/>
</dbReference>
<dbReference type="GO" id="GO:0000036">
    <property type="term" value="F:acyl carrier activity"/>
    <property type="evidence" value="ECO:0000318"/>
    <property type="project" value="GO_Central"/>
</dbReference>
<dbReference type="Pfam" id="PF00550">
    <property type="entry name" value="PP-binding"/>
    <property type="match status" value="1"/>
</dbReference>
<keyword evidence="6 14" id="KW-0444">Lipid biosynthesis</keyword>
<protein>
    <recommendedName>
        <fullName evidence="14">Acyl carrier protein</fullName>
    </recommendedName>
</protein>
<keyword evidence="10" id="KW-0249">Electron transport</keyword>
<reference evidence="17" key="1">
    <citation type="submission" date="2015-02" db="EMBL/GenBank/DDBJ databases">
        <title>Genome sequencing for Strongylocentrotus purpuratus.</title>
        <authorList>
            <person name="Murali S."/>
            <person name="Liu Y."/>
            <person name="Vee V."/>
            <person name="English A."/>
            <person name="Wang M."/>
            <person name="Skinner E."/>
            <person name="Han Y."/>
            <person name="Muzny D.M."/>
            <person name="Worley K.C."/>
            <person name="Gibbs R.A."/>
        </authorList>
    </citation>
    <scope>NUCLEOTIDE SEQUENCE</scope>
</reference>
<evidence type="ECO:0000313" key="16">
    <source>
        <dbReference type="EnsemblMetazoa" id="XP_003726567"/>
    </source>
</evidence>
<evidence type="ECO:0000256" key="5">
    <source>
        <dbReference type="ARBA" id="ARBA00022450"/>
    </source>
</evidence>
<proteinExistence type="inferred from homology"/>
<dbReference type="OMA" id="NFARIQH"/>
<dbReference type="EnsemblMetazoa" id="XM_003726519">
    <property type="protein sequence ID" value="XP_003726567"/>
    <property type="gene ID" value="LOC100889221"/>
</dbReference>
<dbReference type="PROSITE" id="PS00012">
    <property type="entry name" value="PHOSPHOPANTETHEINE"/>
    <property type="match status" value="1"/>
</dbReference>
<evidence type="ECO:0000256" key="6">
    <source>
        <dbReference type="ARBA" id="ARBA00022516"/>
    </source>
</evidence>
<dbReference type="NCBIfam" id="TIGR00517">
    <property type="entry name" value="acyl_carrier"/>
    <property type="match status" value="1"/>
</dbReference>
<keyword evidence="5 14" id="KW-0596">Phosphopantetheine</keyword>
<evidence type="ECO:0000256" key="7">
    <source>
        <dbReference type="ARBA" id="ARBA00022553"/>
    </source>
</evidence>
<dbReference type="InterPro" id="IPR009081">
    <property type="entry name" value="PP-bd_ACP"/>
</dbReference>
<dbReference type="GO" id="GO:0005739">
    <property type="term" value="C:mitochondrion"/>
    <property type="evidence" value="ECO:0000318"/>
    <property type="project" value="GO_Central"/>
</dbReference>
<keyword evidence="9" id="KW-0809">Transit peptide</keyword>
<feature type="domain" description="Carrier" evidence="15">
    <location>
        <begin position="72"/>
        <end position="147"/>
    </location>
</feature>
<keyword evidence="8" id="KW-0276">Fatty acid metabolism</keyword>